<proteinExistence type="predicted"/>
<keyword evidence="2" id="KW-0472">Membrane</keyword>
<feature type="domain" description="Bacterial surface antigen (D15)" evidence="3">
    <location>
        <begin position="91"/>
        <end position="381"/>
    </location>
</feature>
<evidence type="ECO:0000259" key="3">
    <source>
        <dbReference type="Pfam" id="PF01103"/>
    </source>
</evidence>
<evidence type="ECO:0000313" key="5">
    <source>
        <dbReference type="Proteomes" id="UP000189981"/>
    </source>
</evidence>
<dbReference type="EMBL" id="FUYR01000002">
    <property type="protein sequence ID" value="SKB65458.1"/>
    <property type="molecule type" value="Genomic_DNA"/>
</dbReference>
<dbReference type="InterPro" id="IPR000184">
    <property type="entry name" value="Bac_surfAg_D15"/>
</dbReference>
<name>A0A1T5D149_9SPHI</name>
<evidence type="ECO:0000256" key="1">
    <source>
        <dbReference type="ARBA" id="ARBA00004370"/>
    </source>
</evidence>
<organism evidence="4 5">
    <name type="scientific">Daejeonella lutea</name>
    <dbReference type="NCBI Taxonomy" id="572036"/>
    <lineage>
        <taxon>Bacteria</taxon>
        <taxon>Pseudomonadati</taxon>
        <taxon>Bacteroidota</taxon>
        <taxon>Sphingobacteriia</taxon>
        <taxon>Sphingobacteriales</taxon>
        <taxon>Sphingobacteriaceae</taxon>
        <taxon>Daejeonella</taxon>
    </lineage>
</organism>
<dbReference type="Pfam" id="PF01103">
    <property type="entry name" value="Omp85"/>
    <property type="match status" value="1"/>
</dbReference>
<dbReference type="Gene3D" id="2.40.160.50">
    <property type="entry name" value="membrane protein fhac: a member of the omp85/tpsb transporter family"/>
    <property type="match status" value="1"/>
</dbReference>
<dbReference type="STRING" id="572036.SAMN05661099_2104"/>
<reference evidence="5" key="1">
    <citation type="submission" date="2017-02" db="EMBL/GenBank/DDBJ databases">
        <authorList>
            <person name="Varghese N."/>
            <person name="Submissions S."/>
        </authorList>
    </citation>
    <scope>NUCLEOTIDE SEQUENCE [LARGE SCALE GENOMIC DNA]</scope>
    <source>
        <strain evidence="5">DSM 22385</strain>
    </source>
</reference>
<gene>
    <name evidence="4" type="ORF">SAMN05661099_2104</name>
</gene>
<dbReference type="AlphaFoldDB" id="A0A1T5D149"/>
<dbReference type="RefSeq" id="WP_139377449.1">
    <property type="nucleotide sequence ID" value="NZ_FUYR01000002.1"/>
</dbReference>
<comment type="subcellular location">
    <subcellularLocation>
        <location evidence="1">Membrane</location>
    </subcellularLocation>
</comment>
<dbReference type="GO" id="GO:0019867">
    <property type="term" value="C:outer membrane"/>
    <property type="evidence" value="ECO:0007669"/>
    <property type="project" value="InterPro"/>
</dbReference>
<dbReference type="OrthoDB" id="9771071at2"/>
<evidence type="ECO:0000313" key="4">
    <source>
        <dbReference type="EMBL" id="SKB65458.1"/>
    </source>
</evidence>
<protein>
    <recommendedName>
        <fullName evidence="3">Bacterial surface antigen (D15) domain-containing protein</fullName>
    </recommendedName>
</protein>
<keyword evidence="5" id="KW-1185">Reference proteome</keyword>
<accession>A0A1T5D149</accession>
<dbReference type="Proteomes" id="UP000189981">
    <property type="component" value="Unassembled WGS sequence"/>
</dbReference>
<evidence type="ECO:0000256" key="2">
    <source>
        <dbReference type="ARBA" id="ARBA00023136"/>
    </source>
</evidence>
<sequence>MKNSYLLPGLIAVLFICNLAPASAQKKLIKKLFSNEADTTRSSSFLALPVLGYSQETGVEFGAVSLYSFYTDRKDTLTRASRLTGVATFTTKSQSNFQLKSDIWAPGNTYHYTSEFRYKNFPFNFYGVGNKTFKANEDRITQKLFRLNAGAEKKFGKITYTGLNVNYDRYRFTDKAEVGVFTTDPFLVDRDGGQVLFLGISQIFDNRNSNTYTTKGTYLKLNYSYAPKLFDDTDFDGGMFKADLRTFKSLSKKAVLGINGIFQTIGDGNTPFYLLPQLGNDEMLRGYYTGRFRDENLLALQAELRLRLNPKIGFVGFAGTGTVYGHNSFRVADLKPSVGAGFRYFFDVEKGLSIRMDYAYGEKRPGEERQKGFYLSLGESF</sequence>